<keyword evidence="3 9" id="KW-0699">rRNA-binding</keyword>
<dbReference type="CDD" id="cd00165">
    <property type="entry name" value="S4"/>
    <property type="match status" value="1"/>
</dbReference>
<dbReference type="STRING" id="1802579.A2310_06270"/>
<dbReference type="InterPro" id="IPR022801">
    <property type="entry name" value="Ribosomal_uS4"/>
</dbReference>
<gene>
    <name evidence="9" type="primary">rpsD</name>
    <name evidence="13" type="ORF">A2310_06270</name>
</gene>
<evidence type="ECO:0000256" key="7">
    <source>
        <dbReference type="ARBA" id="ARBA00025813"/>
    </source>
</evidence>
<comment type="similarity">
    <text evidence="2 9 10">Belongs to the universal ribosomal protein uS4 family.</text>
</comment>
<dbReference type="InterPro" id="IPR018079">
    <property type="entry name" value="Ribosomal_uS4_CS"/>
</dbReference>
<dbReference type="InterPro" id="IPR036986">
    <property type="entry name" value="S4_RNA-bd_sf"/>
</dbReference>
<dbReference type="GO" id="GO:0019843">
    <property type="term" value="F:rRNA binding"/>
    <property type="evidence" value="ECO:0007669"/>
    <property type="project" value="UniProtKB-UniRule"/>
</dbReference>
<evidence type="ECO:0000256" key="3">
    <source>
        <dbReference type="ARBA" id="ARBA00022730"/>
    </source>
</evidence>
<evidence type="ECO:0000256" key="9">
    <source>
        <dbReference type="HAMAP-Rule" id="MF_01306"/>
    </source>
</evidence>
<evidence type="ECO:0000256" key="10">
    <source>
        <dbReference type="RuleBase" id="RU003699"/>
    </source>
</evidence>
<evidence type="ECO:0000259" key="11">
    <source>
        <dbReference type="SMART" id="SM00363"/>
    </source>
</evidence>
<dbReference type="Gene3D" id="1.10.1050.10">
    <property type="entry name" value="Ribosomal Protein S4 Delta 41, Chain A, domain 1"/>
    <property type="match status" value="1"/>
</dbReference>
<dbReference type="NCBIfam" id="TIGR01017">
    <property type="entry name" value="rpsD_bact"/>
    <property type="match status" value="1"/>
</dbReference>
<accession>A0A1F4SRZ9</accession>
<evidence type="ECO:0000313" key="14">
    <source>
        <dbReference type="Proteomes" id="UP000178417"/>
    </source>
</evidence>
<organism evidence="13 14">
    <name type="scientific">candidate division WOR-1 bacterium RIFOXYB2_FULL_37_13</name>
    <dbReference type="NCBI Taxonomy" id="1802579"/>
    <lineage>
        <taxon>Bacteria</taxon>
        <taxon>Bacillati</taxon>
        <taxon>Saganbacteria</taxon>
    </lineage>
</organism>
<dbReference type="GO" id="GO:0006412">
    <property type="term" value="P:translation"/>
    <property type="evidence" value="ECO:0007669"/>
    <property type="project" value="UniProtKB-UniRule"/>
</dbReference>
<evidence type="ECO:0000256" key="6">
    <source>
        <dbReference type="ARBA" id="ARBA00023274"/>
    </source>
</evidence>
<keyword evidence="5 9" id="KW-0689">Ribosomal protein</keyword>
<evidence type="ECO:0000256" key="2">
    <source>
        <dbReference type="ARBA" id="ARBA00007465"/>
    </source>
</evidence>
<dbReference type="PANTHER" id="PTHR11831">
    <property type="entry name" value="30S 40S RIBOSOMAL PROTEIN"/>
    <property type="match status" value="1"/>
</dbReference>
<dbReference type="PROSITE" id="PS00632">
    <property type="entry name" value="RIBOSOMAL_S4"/>
    <property type="match status" value="1"/>
</dbReference>
<evidence type="ECO:0000256" key="8">
    <source>
        <dbReference type="ARBA" id="ARBA00035254"/>
    </source>
</evidence>
<evidence type="ECO:0000256" key="1">
    <source>
        <dbReference type="ARBA" id="ARBA00003866"/>
    </source>
</evidence>
<dbReference type="Gene3D" id="3.10.290.10">
    <property type="entry name" value="RNA-binding S4 domain"/>
    <property type="match status" value="1"/>
</dbReference>
<evidence type="ECO:0000256" key="4">
    <source>
        <dbReference type="ARBA" id="ARBA00022884"/>
    </source>
</evidence>
<feature type="domain" description="RNA-binding S4" evidence="11">
    <location>
        <begin position="97"/>
        <end position="158"/>
    </location>
</feature>
<dbReference type="SMART" id="SM01390">
    <property type="entry name" value="Ribosomal_S4"/>
    <property type="match status" value="1"/>
</dbReference>
<dbReference type="AlphaFoldDB" id="A0A1F4SRZ9"/>
<reference evidence="13 14" key="1">
    <citation type="journal article" date="2016" name="Nat. Commun.">
        <title>Thousands of microbial genomes shed light on interconnected biogeochemical processes in an aquifer system.</title>
        <authorList>
            <person name="Anantharaman K."/>
            <person name="Brown C.T."/>
            <person name="Hug L.A."/>
            <person name="Sharon I."/>
            <person name="Castelle C.J."/>
            <person name="Probst A.J."/>
            <person name="Thomas B.C."/>
            <person name="Singh A."/>
            <person name="Wilkins M.J."/>
            <person name="Karaoz U."/>
            <person name="Brodie E.L."/>
            <person name="Williams K.H."/>
            <person name="Hubbard S.S."/>
            <person name="Banfield J.F."/>
        </authorList>
    </citation>
    <scope>NUCLEOTIDE SEQUENCE [LARGE SCALE GENOMIC DNA]</scope>
</reference>
<dbReference type="GO" id="GO:0015935">
    <property type="term" value="C:small ribosomal subunit"/>
    <property type="evidence" value="ECO:0007669"/>
    <property type="project" value="InterPro"/>
</dbReference>
<comment type="function">
    <text evidence="9">With S5 and S12 plays an important role in translational accuracy.</text>
</comment>
<dbReference type="GO" id="GO:0042274">
    <property type="term" value="P:ribosomal small subunit biogenesis"/>
    <property type="evidence" value="ECO:0007669"/>
    <property type="project" value="TreeGrafter"/>
</dbReference>
<comment type="function">
    <text evidence="1 9">One of the primary rRNA binding proteins, it binds directly to 16S rRNA where it nucleates assembly of the body of the 30S subunit.</text>
</comment>
<protein>
    <recommendedName>
        <fullName evidence="8 9">Small ribosomal subunit protein uS4</fullName>
    </recommendedName>
</protein>
<dbReference type="Proteomes" id="UP000178417">
    <property type="component" value="Unassembled WGS sequence"/>
</dbReference>
<comment type="subunit">
    <text evidence="7 9">Part of the 30S ribosomal subunit. Contacts protein S5. The interaction surface between S4 and S5 is involved in control of translational fidelity.</text>
</comment>
<dbReference type="PANTHER" id="PTHR11831:SF4">
    <property type="entry name" value="SMALL RIBOSOMAL SUBUNIT PROTEIN US4M"/>
    <property type="match status" value="1"/>
</dbReference>
<dbReference type="SUPFAM" id="SSF55174">
    <property type="entry name" value="Alpha-L RNA-binding motif"/>
    <property type="match status" value="1"/>
</dbReference>
<name>A0A1F4SRZ9_UNCSA</name>
<evidence type="ECO:0000259" key="12">
    <source>
        <dbReference type="SMART" id="SM01390"/>
    </source>
</evidence>
<keyword evidence="4 9" id="KW-0694">RNA-binding</keyword>
<dbReference type="GO" id="GO:0003735">
    <property type="term" value="F:structural constituent of ribosome"/>
    <property type="evidence" value="ECO:0007669"/>
    <property type="project" value="InterPro"/>
</dbReference>
<dbReference type="InterPro" id="IPR001912">
    <property type="entry name" value="Ribosomal_uS4_N"/>
</dbReference>
<evidence type="ECO:0000313" key="13">
    <source>
        <dbReference type="EMBL" id="OGC23199.1"/>
    </source>
</evidence>
<dbReference type="InterPro" id="IPR005709">
    <property type="entry name" value="Ribosomal_uS4_bac-type"/>
</dbReference>
<dbReference type="FunFam" id="1.10.1050.10:FF:000001">
    <property type="entry name" value="30S ribosomal protein S4"/>
    <property type="match status" value="1"/>
</dbReference>
<dbReference type="NCBIfam" id="NF003717">
    <property type="entry name" value="PRK05327.1"/>
    <property type="match status" value="1"/>
</dbReference>
<proteinExistence type="inferred from homology"/>
<feature type="domain" description="Small ribosomal subunit protein uS4 N-terminal" evidence="12">
    <location>
        <begin position="2"/>
        <end position="96"/>
    </location>
</feature>
<sequence>MSRSSSSCRQCRRERQKLFLKGERCFTAKCAVERRNYPPGQHGAAKPRFTEYSIRLREKQKARRIYGIVEKQFRKYFEIAAEKSGVTGDILLELLERRLDNVVFRLGYAPSRQAARQLVRHGHVKVNGKKVNIPSYQVKINEEISLSLKLSVKLLDLRREALKEYVPPAWLTITGDFQGKVVGLPTSDDIEKLIQVSLIVEHYSK</sequence>
<dbReference type="Pfam" id="PF01479">
    <property type="entry name" value="S4"/>
    <property type="match status" value="1"/>
</dbReference>
<dbReference type="Pfam" id="PF00163">
    <property type="entry name" value="Ribosomal_S4"/>
    <property type="match status" value="1"/>
</dbReference>
<dbReference type="HAMAP" id="MF_01306_B">
    <property type="entry name" value="Ribosomal_uS4_B"/>
    <property type="match status" value="1"/>
</dbReference>
<keyword evidence="6 9" id="KW-0687">Ribonucleoprotein</keyword>
<dbReference type="FunFam" id="3.10.290.10:FF:000001">
    <property type="entry name" value="30S ribosomal protein S4"/>
    <property type="match status" value="1"/>
</dbReference>
<dbReference type="EMBL" id="MEUB01000020">
    <property type="protein sequence ID" value="OGC23199.1"/>
    <property type="molecule type" value="Genomic_DNA"/>
</dbReference>
<comment type="caution">
    <text evidence="13">The sequence shown here is derived from an EMBL/GenBank/DDBJ whole genome shotgun (WGS) entry which is preliminary data.</text>
</comment>
<evidence type="ECO:0000256" key="5">
    <source>
        <dbReference type="ARBA" id="ARBA00022980"/>
    </source>
</evidence>
<dbReference type="InterPro" id="IPR002942">
    <property type="entry name" value="S4_RNA-bd"/>
</dbReference>
<dbReference type="SMART" id="SM00363">
    <property type="entry name" value="S4"/>
    <property type="match status" value="1"/>
</dbReference>
<dbReference type="PROSITE" id="PS50889">
    <property type="entry name" value="S4"/>
    <property type="match status" value="1"/>
</dbReference>